<evidence type="ECO:0000256" key="4">
    <source>
        <dbReference type="ARBA" id="ARBA00022857"/>
    </source>
</evidence>
<evidence type="ECO:0000313" key="7">
    <source>
        <dbReference type="EMBL" id="KTR86991.1"/>
    </source>
</evidence>
<keyword evidence="4" id="KW-0521">NADP</keyword>
<protein>
    <submittedName>
        <fullName evidence="7">Oxidoreductase</fullName>
    </submittedName>
</protein>
<accession>A0A147ER22</accession>
<dbReference type="AlphaFoldDB" id="A0A147ER22"/>
<dbReference type="SUPFAM" id="SSF51395">
    <property type="entry name" value="FMN-linked oxidoreductases"/>
    <property type="match status" value="1"/>
</dbReference>
<dbReference type="GO" id="GO:0010181">
    <property type="term" value="F:FMN binding"/>
    <property type="evidence" value="ECO:0007669"/>
    <property type="project" value="InterPro"/>
</dbReference>
<dbReference type="InterPro" id="IPR001155">
    <property type="entry name" value="OxRdtase_FMN_N"/>
</dbReference>
<dbReference type="CDD" id="cd02932">
    <property type="entry name" value="OYE_YqiM_FMN"/>
    <property type="match status" value="1"/>
</dbReference>
<dbReference type="Gene3D" id="3.20.20.70">
    <property type="entry name" value="Aldolase class I"/>
    <property type="match status" value="1"/>
</dbReference>
<dbReference type="InterPro" id="IPR044152">
    <property type="entry name" value="YqjM-like"/>
</dbReference>
<dbReference type="OrthoDB" id="3169239at2"/>
<sequence>MADPLLFRPFTLRDLEIRNRLWVAPMCQYSVDTEDGVVGDWHLQHLGGFARGGAGLVFMEATAVTPEGRISPRCPGIWDDAQLPPLRRIVEAAHAHGAKIGVQLAHAGRKGSTHPSLPGFPEGSVPAAEGGWETVAPSAVPFGDYATPRALETAEIADLVQAFVDAASRAVSVGFDAVEIHAAHGYLVHEFLSPFSNERTDEYGGDLAGRARLLREIVRAVRAEHPSLPIVVRLSATEWIDGGFDGAEAARVTEWLAEDGADLVDASTAGNTPGAPIPVGPSYQVPLADELRRTGALPVGAVGLITSAQQAEGILATGQADVVSLGRPLLANPHLPISWAHELRAPAAEALVPPQYARARF</sequence>
<evidence type="ECO:0000256" key="1">
    <source>
        <dbReference type="ARBA" id="ARBA00001917"/>
    </source>
</evidence>
<keyword evidence="8" id="KW-1185">Reference proteome</keyword>
<dbReference type="EMBL" id="LDRK01000011">
    <property type="protein sequence ID" value="KTR86991.1"/>
    <property type="molecule type" value="Genomic_DNA"/>
</dbReference>
<evidence type="ECO:0000256" key="2">
    <source>
        <dbReference type="ARBA" id="ARBA00022630"/>
    </source>
</evidence>
<dbReference type="RefSeq" id="WP_058593010.1">
    <property type="nucleotide sequence ID" value="NZ_LDRK01000011.1"/>
</dbReference>
<gene>
    <name evidence="7" type="ORF">NS354_02385</name>
</gene>
<dbReference type="Proteomes" id="UP000070810">
    <property type="component" value="Unassembled WGS sequence"/>
</dbReference>
<dbReference type="InterPro" id="IPR013785">
    <property type="entry name" value="Aldolase_TIM"/>
</dbReference>
<feature type="domain" description="NADH:flavin oxidoreductase/NADH oxidase N-terminal" evidence="6">
    <location>
        <begin position="6"/>
        <end position="341"/>
    </location>
</feature>
<keyword evidence="2" id="KW-0285">Flavoprotein</keyword>
<dbReference type="PANTHER" id="PTHR43303:SF4">
    <property type="entry name" value="NADPH DEHYDROGENASE C23G7.10C-RELATED"/>
    <property type="match status" value="1"/>
</dbReference>
<evidence type="ECO:0000256" key="3">
    <source>
        <dbReference type="ARBA" id="ARBA00022643"/>
    </source>
</evidence>
<reference evidence="7 8" key="1">
    <citation type="journal article" date="2016" name="Front. Microbiol.">
        <title>Genomic Resource of Rice Seed Associated Bacteria.</title>
        <authorList>
            <person name="Midha S."/>
            <person name="Bansal K."/>
            <person name="Sharma S."/>
            <person name="Kumar N."/>
            <person name="Patil P.P."/>
            <person name="Chaudhry V."/>
            <person name="Patil P.B."/>
        </authorList>
    </citation>
    <scope>NUCLEOTIDE SEQUENCE [LARGE SCALE GENOMIC DNA]</scope>
    <source>
        <strain evidence="7 8">NS354</strain>
    </source>
</reference>
<dbReference type="PANTHER" id="PTHR43303">
    <property type="entry name" value="NADPH DEHYDROGENASE C23G7.10C-RELATED"/>
    <property type="match status" value="1"/>
</dbReference>
<comment type="cofactor">
    <cofactor evidence="1">
        <name>FMN</name>
        <dbReference type="ChEBI" id="CHEBI:58210"/>
    </cofactor>
</comment>
<evidence type="ECO:0000259" key="6">
    <source>
        <dbReference type="Pfam" id="PF00724"/>
    </source>
</evidence>
<dbReference type="GO" id="GO:0050661">
    <property type="term" value="F:NADP binding"/>
    <property type="evidence" value="ECO:0007669"/>
    <property type="project" value="InterPro"/>
</dbReference>
<comment type="caution">
    <text evidence="7">The sequence shown here is derived from an EMBL/GenBank/DDBJ whole genome shotgun (WGS) entry which is preliminary data.</text>
</comment>
<name>A0A147ER22_9MICO</name>
<dbReference type="PATRIC" id="fig|1079994.3.peg.269"/>
<dbReference type="GO" id="GO:0003959">
    <property type="term" value="F:NADPH dehydrogenase activity"/>
    <property type="evidence" value="ECO:0007669"/>
    <property type="project" value="InterPro"/>
</dbReference>
<keyword evidence="3" id="KW-0288">FMN</keyword>
<dbReference type="Pfam" id="PF00724">
    <property type="entry name" value="Oxidored_FMN"/>
    <property type="match status" value="1"/>
</dbReference>
<evidence type="ECO:0000313" key="8">
    <source>
        <dbReference type="Proteomes" id="UP000070810"/>
    </source>
</evidence>
<proteinExistence type="predicted"/>
<keyword evidence="5" id="KW-0560">Oxidoreductase</keyword>
<organism evidence="7 8">
    <name type="scientific">Leucobacter chromiiresistens</name>
    <dbReference type="NCBI Taxonomy" id="1079994"/>
    <lineage>
        <taxon>Bacteria</taxon>
        <taxon>Bacillati</taxon>
        <taxon>Actinomycetota</taxon>
        <taxon>Actinomycetes</taxon>
        <taxon>Micrococcales</taxon>
        <taxon>Microbacteriaceae</taxon>
        <taxon>Leucobacter</taxon>
    </lineage>
</organism>
<evidence type="ECO:0000256" key="5">
    <source>
        <dbReference type="ARBA" id="ARBA00023002"/>
    </source>
</evidence>